<gene>
    <name evidence="2" type="ORF">DEO72_LG2g2596</name>
</gene>
<dbReference type="AlphaFoldDB" id="A0A4D6L186"/>
<sequence>MTMEDDAIQRVRELQEIIKNTRESHKNRGATVAAKKENVCAQNEGAATVAGAEWSEARKFGGSPTLVEEEGLAWWWRDVGTVAERQRKGRLAGVAWPESRRDGSNTTVAAQQGGSRGGVARSCGERRRRQRRRQHNGGSTTVATRELAWWSGRKLQREIEETAHARKKGVRVFEP</sequence>
<name>A0A4D6L186_VIGUN</name>
<accession>A0A4D6L186</accession>
<dbReference type="EMBL" id="CP039346">
    <property type="protein sequence ID" value="QCD82261.1"/>
    <property type="molecule type" value="Genomic_DNA"/>
</dbReference>
<feature type="compositionally biased region" description="Basic residues" evidence="1">
    <location>
        <begin position="126"/>
        <end position="135"/>
    </location>
</feature>
<protein>
    <submittedName>
        <fullName evidence="2">Uncharacterized protein</fullName>
    </submittedName>
</protein>
<evidence type="ECO:0000256" key="1">
    <source>
        <dbReference type="SAM" id="MobiDB-lite"/>
    </source>
</evidence>
<evidence type="ECO:0000313" key="3">
    <source>
        <dbReference type="Proteomes" id="UP000501690"/>
    </source>
</evidence>
<feature type="region of interest" description="Disordered" evidence="1">
    <location>
        <begin position="97"/>
        <end position="142"/>
    </location>
</feature>
<keyword evidence="3" id="KW-1185">Reference proteome</keyword>
<feature type="compositionally biased region" description="Polar residues" evidence="1">
    <location>
        <begin position="104"/>
        <end position="113"/>
    </location>
</feature>
<reference evidence="2 3" key="1">
    <citation type="submission" date="2019-04" db="EMBL/GenBank/DDBJ databases">
        <title>An improved genome assembly and genetic linkage map for asparagus bean, Vigna unguiculata ssp. sesquipedialis.</title>
        <authorList>
            <person name="Xia Q."/>
            <person name="Zhang R."/>
            <person name="Dong Y."/>
        </authorList>
    </citation>
    <scope>NUCLEOTIDE SEQUENCE [LARGE SCALE GENOMIC DNA]</scope>
    <source>
        <tissue evidence="2">Leaf</tissue>
    </source>
</reference>
<organism evidence="2 3">
    <name type="scientific">Vigna unguiculata</name>
    <name type="common">Cowpea</name>
    <dbReference type="NCBI Taxonomy" id="3917"/>
    <lineage>
        <taxon>Eukaryota</taxon>
        <taxon>Viridiplantae</taxon>
        <taxon>Streptophyta</taxon>
        <taxon>Embryophyta</taxon>
        <taxon>Tracheophyta</taxon>
        <taxon>Spermatophyta</taxon>
        <taxon>Magnoliopsida</taxon>
        <taxon>eudicotyledons</taxon>
        <taxon>Gunneridae</taxon>
        <taxon>Pentapetalae</taxon>
        <taxon>rosids</taxon>
        <taxon>fabids</taxon>
        <taxon>Fabales</taxon>
        <taxon>Fabaceae</taxon>
        <taxon>Papilionoideae</taxon>
        <taxon>50 kb inversion clade</taxon>
        <taxon>NPAAA clade</taxon>
        <taxon>indigoferoid/millettioid clade</taxon>
        <taxon>Phaseoleae</taxon>
        <taxon>Vigna</taxon>
    </lineage>
</organism>
<evidence type="ECO:0000313" key="2">
    <source>
        <dbReference type="EMBL" id="QCD82261.1"/>
    </source>
</evidence>
<proteinExistence type="predicted"/>
<dbReference type="Proteomes" id="UP000501690">
    <property type="component" value="Linkage Group LG2"/>
</dbReference>